<gene>
    <name evidence="2" type="ORF">EmuJ_000239700</name>
</gene>
<dbReference type="PROSITE" id="PS51257">
    <property type="entry name" value="PROKAR_LIPOPROTEIN"/>
    <property type="match status" value="1"/>
</dbReference>
<accession>A0A087W1W2</accession>
<dbReference type="Proteomes" id="UP000017246">
    <property type="component" value="Unassembled WGS sequence"/>
</dbReference>
<evidence type="ECO:0000256" key="1">
    <source>
        <dbReference type="SAM" id="SignalP"/>
    </source>
</evidence>
<evidence type="ECO:0000313" key="2">
    <source>
        <dbReference type="EMBL" id="CDI98531.1"/>
    </source>
</evidence>
<dbReference type="EMBL" id="LN902844">
    <property type="protein sequence ID" value="CDI98531.1"/>
    <property type="molecule type" value="Genomic_DNA"/>
</dbReference>
<proteinExistence type="predicted"/>
<reference evidence="2" key="1">
    <citation type="journal article" date="2013" name="Nature">
        <title>The genomes of four tapeworm species reveal adaptations to parasitism.</title>
        <authorList>
            <person name="Tsai I.J."/>
            <person name="Zarowiecki M."/>
            <person name="Holroyd N."/>
            <person name="Garciarrubio A."/>
            <person name="Sanchez-Flores A."/>
            <person name="Brooks K.L."/>
            <person name="Tracey A."/>
            <person name="Bobes R.J."/>
            <person name="Fragoso G."/>
            <person name="Sciutto E."/>
            <person name="Aslett M."/>
            <person name="Beasley H."/>
            <person name="Bennett H.M."/>
            <person name="Cai J."/>
            <person name="Camicia F."/>
            <person name="Clark R."/>
            <person name="Cucher M."/>
            <person name="De Silva N."/>
            <person name="Day T.A."/>
            <person name="Deplazes P."/>
            <person name="Estrada K."/>
            <person name="Fernandez C."/>
            <person name="Holland P.W."/>
            <person name="Hou J."/>
            <person name="Hu S."/>
            <person name="Huckvale T."/>
            <person name="Hung S.S."/>
            <person name="Kamenetzky L."/>
            <person name="Keane J.A."/>
            <person name="Kiss F."/>
            <person name="Koziol U."/>
            <person name="Lambert O."/>
            <person name="Liu K."/>
            <person name="Luo X."/>
            <person name="Luo Y."/>
            <person name="Macchiaroli N."/>
            <person name="Nichol S."/>
            <person name="Paps J."/>
            <person name="Parkinson J."/>
            <person name="Pouchkina-Stantcheva N."/>
            <person name="Riddiford N."/>
            <person name="Rosenzvit M."/>
            <person name="Salinas G."/>
            <person name="Wasmuth J.D."/>
            <person name="Zamanian M."/>
            <person name="Zheng Y."/>
            <person name="Cai X."/>
            <person name="Soberon X."/>
            <person name="Olson P.D."/>
            <person name="Laclette J.P."/>
            <person name="Brehm K."/>
            <person name="Berriman M."/>
            <person name="Garciarrubio A."/>
            <person name="Bobes R.J."/>
            <person name="Fragoso G."/>
            <person name="Sanchez-Flores A."/>
            <person name="Estrada K."/>
            <person name="Cevallos M.A."/>
            <person name="Morett E."/>
            <person name="Gonzalez V."/>
            <person name="Portillo T."/>
            <person name="Ochoa-Leyva A."/>
            <person name="Jose M.V."/>
            <person name="Sciutto E."/>
            <person name="Landa A."/>
            <person name="Jimenez L."/>
            <person name="Valdes V."/>
            <person name="Carrero J.C."/>
            <person name="Larralde C."/>
            <person name="Morales-Montor J."/>
            <person name="Limon-Lason J."/>
            <person name="Soberon X."/>
            <person name="Laclette J.P."/>
        </authorList>
    </citation>
    <scope>NUCLEOTIDE SEQUENCE [LARGE SCALE GENOMIC DNA]</scope>
</reference>
<dbReference type="OrthoDB" id="6222294at2759"/>
<keyword evidence="1" id="KW-0732">Signal</keyword>
<feature type="signal peptide" evidence="1">
    <location>
        <begin position="1"/>
        <end position="20"/>
    </location>
</feature>
<sequence>MRAMLAVLLCALSFFGCVSMAHPLSDEESLELFKRYFDPIRFAMGPIRTKEDLDKREAVVASKRYFDPILFKHAY</sequence>
<reference evidence="2" key="2">
    <citation type="submission" date="2015-11" db="EMBL/GenBank/DDBJ databases">
        <authorList>
            <person name="Zhang Y."/>
            <person name="Guo Z."/>
        </authorList>
    </citation>
    <scope>NUCLEOTIDE SEQUENCE</scope>
</reference>
<dbReference type="AlphaFoldDB" id="A0A087W1W2"/>
<feature type="chain" id="PRO_5001831729" evidence="1">
    <location>
        <begin position="21"/>
        <end position="75"/>
    </location>
</feature>
<keyword evidence="3" id="KW-1185">Reference proteome</keyword>
<evidence type="ECO:0000313" key="3">
    <source>
        <dbReference type="Proteomes" id="UP000017246"/>
    </source>
</evidence>
<keyword evidence="2" id="KW-0449">Lipoprotein</keyword>
<protein>
    <submittedName>
        <fullName evidence="2">Prokaryotic membrane lipoprotein lipid</fullName>
    </submittedName>
</protein>
<organism evidence="2 3">
    <name type="scientific">Echinococcus multilocularis</name>
    <name type="common">Fox tapeworm</name>
    <dbReference type="NCBI Taxonomy" id="6211"/>
    <lineage>
        <taxon>Eukaryota</taxon>
        <taxon>Metazoa</taxon>
        <taxon>Spiralia</taxon>
        <taxon>Lophotrochozoa</taxon>
        <taxon>Platyhelminthes</taxon>
        <taxon>Cestoda</taxon>
        <taxon>Eucestoda</taxon>
        <taxon>Cyclophyllidea</taxon>
        <taxon>Taeniidae</taxon>
        <taxon>Echinococcus</taxon>
    </lineage>
</organism>
<name>A0A087W1W2_ECHMU</name>